<proteinExistence type="predicted"/>
<evidence type="ECO:0000256" key="3">
    <source>
        <dbReference type="SAM" id="SignalP"/>
    </source>
</evidence>
<feature type="signal peptide" evidence="3">
    <location>
        <begin position="1"/>
        <end position="26"/>
    </location>
</feature>
<evidence type="ECO:0000256" key="1">
    <source>
        <dbReference type="ARBA" id="ARBA00022801"/>
    </source>
</evidence>
<dbReference type="InterPro" id="IPR023365">
    <property type="entry name" value="Sortase_dom-sf"/>
</dbReference>
<organism evidence="4 5">
    <name type="scientific">Streptomyces tsukubensis</name>
    <dbReference type="NCBI Taxonomy" id="83656"/>
    <lineage>
        <taxon>Bacteria</taxon>
        <taxon>Bacillati</taxon>
        <taxon>Actinomycetota</taxon>
        <taxon>Actinomycetes</taxon>
        <taxon>Kitasatosporales</taxon>
        <taxon>Streptomycetaceae</taxon>
        <taxon>Streptomyces</taxon>
    </lineage>
</organism>
<reference evidence="4 5" key="1">
    <citation type="submission" date="2017-02" db="EMBL/GenBank/DDBJ databases">
        <title>Draft Genome Sequence of Streptomyces tsukubaensis F601, a Producer of the immunosuppressant tacrolimus FK506.</title>
        <authorList>
            <person name="Zong G."/>
            <person name="Zhong C."/>
            <person name="Fu J."/>
            <person name="Qin R."/>
            <person name="Cao G."/>
        </authorList>
    </citation>
    <scope>NUCLEOTIDE SEQUENCE [LARGE SCALE GENOMIC DNA]</scope>
    <source>
        <strain evidence="4 5">F601</strain>
    </source>
</reference>
<dbReference type="Proteomes" id="UP000190539">
    <property type="component" value="Unassembled WGS sequence"/>
</dbReference>
<dbReference type="InterPro" id="IPR042001">
    <property type="entry name" value="Sortase_F"/>
</dbReference>
<dbReference type="AlphaFoldDB" id="A0A1V4ACW2"/>
<keyword evidence="1" id="KW-0378">Hydrolase</keyword>
<feature type="region of interest" description="Disordered" evidence="2">
    <location>
        <begin position="32"/>
        <end position="66"/>
    </location>
</feature>
<evidence type="ECO:0000313" key="5">
    <source>
        <dbReference type="Proteomes" id="UP000190539"/>
    </source>
</evidence>
<feature type="chain" id="PRO_5013025385" description="Class F sortase" evidence="3">
    <location>
        <begin position="27"/>
        <end position="213"/>
    </location>
</feature>
<evidence type="ECO:0000256" key="2">
    <source>
        <dbReference type="SAM" id="MobiDB-lite"/>
    </source>
</evidence>
<dbReference type="SUPFAM" id="SSF63817">
    <property type="entry name" value="Sortase"/>
    <property type="match status" value="1"/>
</dbReference>
<dbReference type="STRING" id="83656.B1H18_05370"/>
<gene>
    <name evidence="4" type="ORF">B1H18_05370</name>
</gene>
<dbReference type="Pfam" id="PF04203">
    <property type="entry name" value="Sortase"/>
    <property type="match status" value="1"/>
</dbReference>
<protein>
    <recommendedName>
        <fullName evidence="6">Class F sortase</fullName>
    </recommendedName>
</protein>
<dbReference type="OrthoDB" id="525039at2"/>
<comment type="caution">
    <text evidence="4">The sequence shown here is derived from an EMBL/GenBank/DDBJ whole genome shotgun (WGS) entry which is preliminary data.</text>
</comment>
<dbReference type="GO" id="GO:0016787">
    <property type="term" value="F:hydrolase activity"/>
    <property type="evidence" value="ECO:0007669"/>
    <property type="project" value="UniProtKB-KW"/>
</dbReference>
<keyword evidence="5" id="KW-1185">Reference proteome</keyword>
<dbReference type="InterPro" id="IPR005754">
    <property type="entry name" value="Sortase"/>
</dbReference>
<evidence type="ECO:0000313" key="4">
    <source>
        <dbReference type="EMBL" id="OON81600.1"/>
    </source>
</evidence>
<dbReference type="Gene3D" id="2.40.260.10">
    <property type="entry name" value="Sortase"/>
    <property type="match status" value="1"/>
</dbReference>
<sequence>MQAPATGRRSIWTAAATLCVLAGALAVGVALDEQSGPPPRPAPAGNLPAQAPSTTPAGDGIPPSPPTTVQITDVGLKAPLVPVRISGSGQLPLPNDRDRASWLASSVTPGERGSAILAGHVDSTDGPAAFYNLSAAKPGMRIAVTRRDGTTARFTIDAVAVYPKDKFPDAVVYGPTPGPSLRLITCTGWDPDERDYRDNLVVYATTHTKHSPT</sequence>
<accession>A0A1V4ACW2</accession>
<dbReference type="RefSeq" id="WP_077965297.1">
    <property type="nucleotide sequence ID" value="NZ_CP045178.1"/>
</dbReference>
<name>A0A1V4ACW2_9ACTN</name>
<evidence type="ECO:0008006" key="6">
    <source>
        <dbReference type="Google" id="ProtNLM"/>
    </source>
</evidence>
<keyword evidence="3" id="KW-0732">Signal</keyword>
<dbReference type="EMBL" id="MVFC01000003">
    <property type="protein sequence ID" value="OON81600.1"/>
    <property type="molecule type" value="Genomic_DNA"/>
</dbReference>
<dbReference type="CDD" id="cd05829">
    <property type="entry name" value="Sortase_F"/>
    <property type="match status" value="1"/>
</dbReference>